<sequence length="58" mass="7031">MIKWCVFVNVKIKKKLLKTNPPHYHPSCHSRRLHCSRSTLYSSRPLVEGRDKRVERKW</sequence>
<proteinExistence type="predicted"/>
<dbReference type="EMBL" id="VUJU01000361">
    <property type="protein sequence ID" value="KAF0770955.1"/>
    <property type="molecule type" value="Genomic_DNA"/>
</dbReference>
<evidence type="ECO:0000313" key="2">
    <source>
        <dbReference type="Proteomes" id="UP000478052"/>
    </source>
</evidence>
<protein>
    <submittedName>
        <fullName evidence="1">Uncharacterized protein</fullName>
    </submittedName>
</protein>
<keyword evidence="2" id="KW-1185">Reference proteome</keyword>
<accession>A0A6G0ZIY8</accession>
<dbReference type="AlphaFoldDB" id="A0A6G0ZIY8"/>
<reference evidence="1 2" key="1">
    <citation type="submission" date="2019-08" db="EMBL/GenBank/DDBJ databases">
        <title>Whole genome of Aphis craccivora.</title>
        <authorList>
            <person name="Voronova N.V."/>
            <person name="Shulinski R.S."/>
            <person name="Bandarenka Y.V."/>
            <person name="Zhorov D.G."/>
            <person name="Warner D."/>
        </authorList>
    </citation>
    <scope>NUCLEOTIDE SEQUENCE [LARGE SCALE GENOMIC DNA]</scope>
    <source>
        <strain evidence="1">180601</strain>
        <tissue evidence="1">Whole Body</tissue>
    </source>
</reference>
<evidence type="ECO:0000313" key="1">
    <source>
        <dbReference type="EMBL" id="KAF0770955.1"/>
    </source>
</evidence>
<organism evidence="1 2">
    <name type="scientific">Aphis craccivora</name>
    <name type="common">Cowpea aphid</name>
    <dbReference type="NCBI Taxonomy" id="307492"/>
    <lineage>
        <taxon>Eukaryota</taxon>
        <taxon>Metazoa</taxon>
        <taxon>Ecdysozoa</taxon>
        <taxon>Arthropoda</taxon>
        <taxon>Hexapoda</taxon>
        <taxon>Insecta</taxon>
        <taxon>Pterygota</taxon>
        <taxon>Neoptera</taxon>
        <taxon>Paraneoptera</taxon>
        <taxon>Hemiptera</taxon>
        <taxon>Sternorrhyncha</taxon>
        <taxon>Aphidomorpha</taxon>
        <taxon>Aphidoidea</taxon>
        <taxon>Aphididae</taxon>
        <taxon>Aphidini</taxon>
        <taxon>Aphis</taxon>
        <taxon>Aphis</taxon>
    </lineage>
</organism>
<dbReference type="Proteomes" id="UP000478052">
    <property type="component" value="Unassembled WGS sequence"/>
</dbReference>
<comment type="caution">
    <text evidence="1">The sequence shown here is derived from an EMBL/GenBank/DDBJ whole genome shotgun (WGS) entry which is preliminary data.</text>
</comment>
<gene>
    <name evidence="1" type="ORF">FWK35_00030130</name>
</gene>
<name>A0A6G0ZIY8_APHCR</name>